<evidence type="ECO:0000313" key="10">
    <source>
        <dbReference type="EMBL" id="AZN71422.1"/>
    </source>
</evidence>
<dbReference type="OrthoDB" id="9811967at2"/>
<dbReference type="PANTHER" id="PTHR34308">
    <property type="entry name" value="COBALAMIN BIOSYNTHESIS PROTEIN CBIB"/>
    <property type="match status" value="1"/>
</dbReference>
<dbReference type="GO" id="GO:0005886">
    <property type="term" value="C:plasma membrane"/>
    <property type="evidence" value="ECO:0007669"/>
    <property type="project" value="UniProtKB-SubCell"/>
</dbReference>
<comment type="pathway">
    <text evidence="2 9">Cofactor biosynthesis; adenosylcobalamin biosynthesis.</text>
</comment>
<comment type="function">
    <text evidence="9">Converts cobyric acid to cobinamide by the addition of aminopropanol on the F carboxylic group.</text>
</comment>
<keyword evidence="5 9" id="KW-0169">Cobalamin biosynthesis</keyword>
<dbReference type="GO" id="GO:0015420">
    <property type="term" value="F:ABC-type vitamin B12 transporter activity"/>
    <property type="evidence" value="ECO:0007669"/>
    <property type="project" value="UniProtKB-UniRule"/>
</dbReference>
<gene>
    <name evidence="9" type="primary">cobD</name>
    <name evidence="10" type="ORF">D5400_09210</name>
</gene>
<dbReference type="HAMAP" id="MF_00024">
    <property type="entry name" value="CobD_CbiB"/>
    <property type="match status" value="1"/>
</dbReference>
<dbReference type="PANTHER" id="PTHR34308:SF1">
    <property type="entry name" value="COBALAMIN BIOSYNTHESIS PROTEIN CBIB"/>
    <property type="match status" value="1"/>
</dbReference>
<dbReference type="InterPro" id="IPR004485">
    <property type="entry name" value="Cobalamin_biosynth_CobD/CbiB"/>
</dbReference>
<feature type="transmembrane region" description="Helical" evidence="9">
    <location>
        <begin position="169"/>
        <end position="186"/>
    </location>
</feature>
<evidence type="ECO:0000256" key="6">
    <source>
        <dbReference type="ARBA" id="ARBA00022692"/>
    </source>
</evidence>
<protein>
    <recommendedName>
        <fullName evidence="9">Cobalamin biosynthesis protein CobD</fullName>
    </recommendedName>
</protein>
<dbReference type="KEGG" id="abaw:D5400_09210"/>
<dbReference type="GO" id="GO:0048472">
    <property type="term" value="F:threonine-phosphate decarboxylase activity"/>
    <property type="evidence" value="ECO:0007669"/>
    <property type="project" value="InterPro"/>
</dbReference>
<comment type="similarity">
    <text evidence="3 9">Belongs to the CobD/CbiB family.</text>
</comment>
<evidence type="ECO:0000256" key="1">
    <source>
        <dbReference type="ARBA" id="ARBA00004651"/>
    </source>
</evidence>
<keyword evidence="6 9" id="KW-0812">Transmembrane</keyword>
<evidence type="ECO:0000256" key="3">
    <source>
        <dbReference type="ARBA" id="ARBA00006263"/>
    </source>
</evidence>
<feature type="transmembrane region" description="Helical" evidence="9">
    <location>
        <begin position="221"/>
        <end position="239"/>
    </location>
</feature>
<dbReference type="Pfam" id="PF03186">
    <property type="entry name" value="CobD_Cbib"/>
    <property type="match status" value="1"/>
</dbReference>
<keyword evidence="7 9" id="KW-1133">Transmembrane helix</keyword>
<evidence type="ECO:0000313" key="11">
    <source>
        <dbReference type="Proteomes" id="UP000268192"/>
    </source>
</evidence>
<comment type="subcellular location">
    <subcellularLocation>
        <location evidence="1 9">Cell membrane</location>
        <topology evidence="1 9">Multi-pass membrane protein</topology>
    </subcellularLocation>
</comment>
<name>A0A3Q8XPT8_9HYPH</name>
<sequence length="328" mass="34611">MIIDLERQLLILAAALLLDRIVGDPDWLWRRLPHPVVIFGKAIGFADKRFNREGARPASRRLAGRLVIGTLLAASVVVGATLSLMFAHASFVGVLLELIVVAVLLAQKSLSDHVQAVAIGYRTGGLEGARFAVSMIVGRNPATLDENGVARAAIESLAENFSDGTVAPAFWYALLGLPGIFAYKMLNTADSMIGHRSARHIDFGRASAIADDWANWPAARLSAALIAAGALVQVGLGAARRALKVALMDHGLHRSPNAGWPESAMAGALDVALAGPRIYGGERVAEPMLNAAGRMCSMADIDRAIRIYGAACSALLVLTVLAALTIRA</sequence>
<keyword evidence="11" id="KW-1185">Reference proteome</keyword>
<evidence type="ECO:0000256" key="7">
    <source>
        <dbReference type="ARBA" id="ARBA00022989"/>
    </source>
</evidence>
<dbReference type="AlphaFoldDB" id="A0A3Q8XPT8"/>
<organism evidence="10 11">
    <name type="scientific">Georhizobium profundi</name>
    <dbReference type="NCBI Taxonomy" id="2341112"/>
    <lineage>
        <taxon>Bacteria</taxon>
        <taxon>Pseudomonadati</taxon>
        <taxon>Pseudomonadota</taxon>
        <taxon>Alphaproteobacteria</taxon>
        <taxon>Hyphomicrobiales</taxon>
        <taxon>Rhizobiaceae</taxon>
        <taxon>Georhizobium</taxon>
    </lineage>
</organism>
<dbReference type="EMBL" id="CP032509">
    <property type="protein sequence ID" value="AZN71422.1"/>
    <property type="molecule type" value="Genomic_DNA"/>
</dbReference>
<keyword evidence="4 9" id="KW-1003">Cell membrane</keyword>
<dbReference type="RefSeq" id="WP_126009733.1">
    <property type="nucleotide sequence ID" value="NZ_CP032509.1"/>
</dbReference>
<proteinExistence type="inferred from homology"/>
<dbReference type="UniPathway" id="UPA00148"/>
<evidence type="ECO:0000256" key="9">
    <source>
        <dbReference type="HAMAP-Rule" id="MF_00024"/>
    </source>
</evidence>
<feature type="transmembrane region" description="Helical" evidence="9">
    <location>
        <begin position="62"/>
        <end position="80"/>
    </location>
</feature>
<feature type="transmembrane region" description="Helical" evidence="9">
    <location>
        <begin position="86"/>
        <end position="106"/>
    </location>
</feature>
<accession>A0A3Q8XPT8</accession>
<keyword evidence="8 9" id="KW-0472">Membrane</keyword>
<evidence type="ECO:0000256" key="4">
    <source>
        <dbReference type="ARBA" id="ARBA00022475"/>
    </source>
</evidence>
<dbReference type="Proteomes" id="UP000268192">
    <property type="component" value="Chromosome"/>
</dbReference>
<dbReference type="NCBIfam" id="TIGR00380">
    <property type="entry name" value="cobal_cbiB"/>
    <property type="match status" value="1"/>
</dbReference>
<evidence type="ECO:0000256" key="8">
    <source>
        <dbReference type="ARBA" id="ARBA00023136"/>
    </source>
</evidence>
<evidence type="ECO:0000256" key="5">
    <source>
        <dbReference type="ARBA" id="ARBA00022573"/>
    </source>
</evidence>
<feature type="transmembrane region" description="Helical" evidence="9">
    <location>
        <begin position="307"/>
        <end position="326"/>
    </location>
</feature>
<dbReference type="GO" id="GO:0009236">
    <property type="term" value="P:cobalamin biosynthetic process"/>
    <property type="evidence" value="ECO:0007669"/>
    <property type="project" value="UniProtKB-UniRule"/>
</dbReference>
<reference evidence="10 11" key="1">
    <citation type="submission" date="2018-09" db="EMBL/GenBank/DDBJ databases">
        <title>Marinorhizobium profundi gen. nov., sp. nov., isolated from a deep-sea sediment sample from the New Britain Trench and proposal of Marinorhizobiaceae fam. nov. in the order Rhizobiales of the class Alphaproteobacteria.</title>
        <authorList>
            <person name="Cao J."/>
        </authorList>
    </citation>
    <scope>NUCLEOTIDE SEQUENCE [LARGE SCALE GENOMIC DNA]</scope>
    <source>
        <strain evidence="10 11">WS11</strain>
    </source>
</reference>
<evidence type="ECO:0000256" key="2">
    <source>
        <dbReference type="ARBA" id="ARBA00004953"/>
    </source>
</evidence>